<keyword evidence="8" id="KW-1185">Reference proteome</keyword>
<feature type="transmembrane region" description="Helical" evidence="5">
    <location>
        <begin position="20"/>
        <end position="42"/>
    </location>
</feature>
<gene>
    <name evidence="7" type="ORF">ACFSBH_05385</name>
</gene>
<evidence type="ECO:0000256" key="2">
    <source>
        <dbReference type="ARBA" id="ARBA00022692"/>
    </source>
</evidence>
<evidence type="ECO:0000313" key="7">
    <source>
        <dbReference type="EMBL" id="MFD1607083.1"/>
    </source>
</evidence>
<dbReference type="Pfam" id="PF06271">
    <property type="entry name" value="RDD"/>
    <property type="match status" value="1"/>
</dbReference>
<keyword evidence="2 5" id="KW-0812">Transmembrane</keyword>
<feature type="transmembrane region" description="Helical" evidence="5">
    <location>
        <begin position="48"/>
        <end position="69"/>
    </location>
</feature>
<evidence type="ECO:0000256" key="4">
    <source>
        <dbReference type="ARBA" id="ARBA00023136"/>
    </source>
</evidence>
<evidence type="ECO:0000256" key="5">
    <source>
        <dbReference type="SAM" id="Phobius"/>
    </source>
</evidence>
<accession>A0ABW4HNX1</accession>
<dbReference type="Proteomes" id="UP001597221">
    <property type="component" value="Unassembled WGS sequence"/>
</dbReference>
<proteinExistence type="predicted"/>
<evidence type="ECO:0000256" key="3">
    <source>
        <dbReference type="ARBA" id="ARBA00022989"/>
    </source>
</evidence>
<organism evidence="7 8">
    <name type="scientific">Oceanobacillus luteolus</name>
    <dbReference type="NCBI Taxonomy" id="1274358"/>
    <lineage>
        <taxon>Bacteria</taxon>
        <taxon>Bacillati</taxon>
        <taxon>Bacillota</taxon>
        <taxon>Bacilli</taxon>
        <taxon>Bacillales</taxon>
        <taxon>Bacillaceae</taxon>
        <taxon>Oceanobacillus</taxon>
    </lineage>
</organism>
<keyword evidence="4 5" id="KW-0472">Membrane</keyword>
<dbReference type="EMBL" id="JBHUDE010000019">
    <property type="protein sequence ID" value="MFD1607083.1"/>
    <property type="molecule type" value="Genomic_DNA"/>
</dbReference>
<dbReference type="RefSeq" id="WP_251517838.1">
    <property type="nucleotide sequence ID" value="NZ_JAMBON010000077.1"/>
</dbReference>
<protein>
    <submittedName>
        <fullName evidence="7">RDD family protein</fullName>
    </submittedName>
</protein>
<comment type="caution">
    <text evidence="7">The sequence shown here is derived from an EMBL/GenBank/DDBJ whole genome shotgun (WGS) entry which is preliminary data.</text>
</comment>
<name>A0ABW4HNX1_9BACI</name>
<evidence type="ECO:0000256" key="1">
    <source>
        <dbReference type="ARBA" id="ARBA00004141"/>
    </source>
</evidence>
<evidence type="ECO:0000259" key="6">
    <source>
        <dbReference type="Pfam" id="PF06271"/>
    </source>
</evidence>
<keyword evidence="3 5" id="KW-1133">Transmembrane helix</keyword>
<sequence length="125" mass="14798">MNRIPIKKRFYELLIDYLVIMAYIFLLFIVNATIFTFIFDGFPKYTEIHVQIITTCTSVIPTIFIFSYLDFYKRGSIGKKAAGLKLLYENHQFRSSLIRNIIKFLPWQLGHIGVIRGMYQEFDIL</sequence>
<reference evidence="8" key="1">
    <citation type="journal article" date="2019" name="Int. J. Syst. Evol. Microbiol.">
        <title>The Global Catalogue of Microorganisms (GCM) 10K type strain sequencing project: providing services to taxonomists for standard genome sequencing and annotation.</title>
        <authorList>
            <consortium name="The Broad Institute Genomics Platform"/>
            <consortium name="The Broad Institute Genome Sequencing Center for Infectious Disease"/>
            <person name="Wu L."/>
            <person name="Ma J."/>
        </authorList>
    </citation>
    <scope>NUCLEOTIDE SEQUENCE [LARGE SCALE GENOMIC DNA]</scope>
    <source>
        <strain evidence="8">CGMCC 1.12376</strain>
    </source>
</reference>
<evidence type="ECO:0000313" key="8">
    <source>
        <dbReference type="Proteomes" id="UP001597221"/>
    </source>
</evidence>
<dbReference type="InterPro" id="IPR010432">
    <property type="entry name" value="RDD"/>
</dbReference>
<feature type="domain" description="RDD" evidence="6">
    <location>
        <begin position="7"/>
        <end position="112"/>
    </location>
</feature>
<comment type="subcellular location">
    <subcellularLocation>
        <location evidence="1">Membrane</location>
        <topology evidence="1">Multi-pass membrane protein</topology>
    </subcellularLocation>
</comment>